<dbReference type="AlphaFoldDB" id="A0A8S4QZX2"/>
<evidence type="ECO:0000313" key="1">
    <source>
        <dbReference type="EMBL" id="CAH2228593.1"/>
    </source>
</evidence>
<gene>
    <name evidence="1" type="primary">jg1311</name>
    <name evidence="1" type="ORF">PAEG_LOCUS8390</name>
</gene>
<dbReference type="Proteomes" id="UP000838756">
    <property type="component" value="Unassembled WGS sequence"/>
</dbReference>
<dbReference type="OrthoDB" id="7433202at2759"/>
<evidence type="ECO:0000313" key="2">
    <source>
        <dbReference type="Proteomes" id="UP000838756"/>
    </source>
</evidence>
<organism evidence="1 2">
    <name type="scientific">Pararge aegeria aegeria</name>
    <dbReference type="NCBI Taxonomy" id="348720"/>
    <lineage>
        <taxon>Eukaryota</taxon>
        <taxon>Metazoa</taxon>
        <taxon>Ecdysozoa</taxon>
        <taxon>Arthropoda</taxon>
        <taxon>Hexapoda</taxon>
        <taxon>Insecta</taxon>
        <taxon>Pterygota</taxon>
        <taxon>Neoptera</taxon>
        <taxon>Endopterygota</taxon>
        <taxon>Lepidoptera</taxon>
        <taxon>Glossata</taxon>
        <taxon>Ditrysia</taxon>
        <taxon>Papilionoidea</taxon>
        <taxon>Nymphalidae</taxon>
        <taxon>Satyrinae</taxon>
        <taxon>Satyrini</taxon>
        <taxon>Parargina</taxon>
        <taxon>Pararge</taxon>
    </lineage>
</organism>
<dbReference type="EMBL" id="CAKXAJ010024319">
    <property type="protein sequence ID" value="CAH2228593.1"/>
    <property type="molecule type" value="Genomic_DNA"/>
</dbReference>
<comment type="caution">
    <text evidence="1">The sequence shown here is derived from an EMBL/GenBank/DDBJ whole genome shotgun (WGS) entry which is preliminary data.</text>
</comment>
<feature type="non-terminal residue" evidence="1">
    <location>
        <position position="1"/>
    </location>
</feature>
<name>A0A8S4QZX2_9NEOP</name>
<accession>A0A8S4QZX2</accession>
<proteinExistence type="predicted"/>
<sequence>FATLLDQMPSKRDRARLLALSAKESGYWLHALPSANLGTMLDHTTLSVTKCHLKETARLLALSAKESGYWLHALPSSNLGTMLDHTTLSVVIGLRLGASIIQPHRCHCGDSVDTYGHHGLSCSRSAGRFSRHSTINDIIRRSLATALPALLEPIGLARFDGKRPDGMTLIPWRLGSSLLWDATCVDTLAASHIQATSSMVGAAATIADQAKRHKFPNCPCGNRTRDLQLKRKPLRSPLTKKLKDLQLNLMPHQKPNADKVAGNS</sequence>
<protein>
    <submittedName>
        <fullName evidence="1">Jg1311 protein</fullName>
    </submittedName>
</protein>
<reference evidence="1" key="1">
    <citation type="submission" date="2022-03" db="EMBL/GenBank/DDBJ databases">
        <authorList>
            <person name="Lindestad O."/>
        </authorList>
    </citation>
    <scope>NUCLEOTIDE SEQUENCE</scope>
</reference>
<keyword evidence="2" id="KW-1185">Reference proteome</keyword>